<name>A0AAD3DH04_9CHLO</name>
<organism evidence="2 3">
    <name type="scientific">Astrephomene gubernaculifera</name>
    <dbReference type="NCBI Taxonomy" id="47775"/>
    <lineage>
        <taxon>Eukaryota</taxon>
        <taxon>Viridiplantae</taxon>
        <taxon>Chlorophyta</taxon>
        <taxon>core chlorophytes</taxon>
        <taxon>Chlorophyceae</taxon>
        <taxon>CS clade</taxon>
        <taxon>Chlamydomonadales</taxon>
        <taxon>Astrephomenaceae</taxon>
        <taxon>Astrephomene</taxon>
    </lineage>
</organism>
<sequence>AAAAAVSPFAARFRNSFSRIRSLSRRAQRSSLSHVPEEDSRCPSATARTAVTTTMQPPGHGSALASLDPHPSVDQAEEEASSDTRDDGSDEGGSASEDDYVDEEEDKGKLQQQEA</sequence>
<gene>
    <name evidence="2" type="ORF">Agub_g1719</name>
</gene>
<feature type="non-terminal residue" evidence="2">
    <location>
        <position position="1"/>
    </location>
</feature>
<evidence type="ECO:0000256" key="1">
    <source>
        <dbReference type="SAM" id="MobiDB-lite"/>
    </source>
</evidence>
<accession>A0AAD3DH04</accession>
<reference evidence="2 3" key="1">
    <citation type="journal article" date="2021" name="Sci. Rep.">
        <title>Genome sequencing of the multicellular alga Astrephomene provides insights into convergent evolution of germ-soma differentiation.</title>
        <authorList>
            <person name="Yamashita S."/>
            <person name="Yamamoto K."/>
            <person name="Matsuzaki R."/>
            <person name="Suzuki S."/>
            <person name="Yamaguchi H."/>
            <person name="Hirooka S."/>
            <person name="Minakuchi Y."/>
            <person name="Miyagishima S."/>
            <person name="Kawachi M."/>
            <person name="Toyoda A."/>
            <person name="Nozaki H."/>
        </authorList>
    </citation>
    <scope>NUCLEOTIDE SEQUENCE [LARGE SCALE GENOMIC DNA]</scope>
    <source>
        <strain evidence="2 3">NIES-4017</strain>
    </source>
</reference>
<comment type="caution">
    <text evidence="2">The sequence shown here is derived from an EMBL/GenBank/DDBJ whole genome shotgun (WGS) entry which is preliminary data.</text>
</comment>
<dbReference type="AlphaFoldDB" id="A0AAD3DH04"/>
<feature type="region of interest" description="Disordered" evidence="1">
    <location>
        <begin position="24"/>
        <end position="115"/>
    </location>
</feature>
<dbReference type="Proteomes" id="UP001054857">
    <property type="component" value="Unassembled WGS sequence"/>
</dbReference>
<feature type="non-terminal residue" evidence="2">
    <location>
        <position position="115"/>
    </location>
</feature>
<keyword evidence="3" id="KW-1185">Reference proteome</keyword>
<evidence type="ECO:0000313" key="2">
    <source>
        <dbReference type="EMBL" id="GFR41079.1"/>
    </source>
</evidence>
<protein>
    <submittedName>
        <fullName evidence="2">Uncharacterized protein</fullName>
    </submittedName>
</protein>
<feature type="compositionally biased region" description="Polar residues" evidence="1">
    <location>
        <begin position="46"/>
        <end position="56"/>
    </location>
</feature>
<dbReference type="EMBL" id="BMAR01000001">
    <property type="protein sequence ID" value="GFR41079.1"/>
    <property type="molecule type" value="Genomic_DNA"/>
</dbReference>
<feature type="compositionally biased region" description="Acidic residues" evidence="1">
    <location>
        <begin position="96"/>
        <end position="105"/>
    </location>
</feature>
<evidence type="ECO:0000313" key="3">
    <source>
        <dbReference type="Proteomes" id="UP001054857"/>
    </source>
</evidence>
<proteinExistence type="predicted"/>